<protein>
    <submittedName>
        <fullName evidence="2">Uncharacterized protein</fullName>
    </submittedName>
</protein>
<reference evidence="2 3" key="1">
    <citation type="submission" date="2016-09" db="EMBL/GenBank/DDBJ databases">
        <title>Rhizobium sp. nov., a novel species isolated from the rice rhizosphere.</title>
        <authorList>
            <person name="Zhao J."/>
            <person name="Zhang X."/>
        </authorList>
    </citation>
    <scope>NUCLEOTIDE SEQUENCE [LARGE SCALE GENOMIC DNA]</scope>
    <source>
        <strain evidence="2 3">1.7048</strain>
    </source>
</reference>
<organism evidence="2 3">
    <name type="scientific">Xaviernesmea oryzae</name>
    <dbReference type="NCBI Taxonomy" id="464029"/>
    <lineage>
        <taxon>Bacteria</taxon>
        <taxon>Pseudomonadati</taxon>
        <taxon>Pseudomonadota</taxon>
        <taxon>Alphaproteobacteria</taxon>
        <taxon>Hyphomicrobiales</taxon>
        <taxon>Rhizobiaceae</taxon>
        <taxon>Rhizobium/Agrobacterium group</taxon>
        <taxon>Xaviernesmea</taxon>
    </lineage>
</organism>
<dbReference type="RefSeq" id="WP_075629752.1">
    <property type="nucleotide sequence ID" value="NZ_FOAM01000007.1"/>
</dbReference>
<comment type="caution">
    <text evidence="2">The sequence shown here is derived from an EMBL/GenBank/DDBJ whole genome shotgun (WGS) entry which is preliminary data.</text>
</comment>
<evidence type="ECO:0000256" key="1">
    <source>
        <dbReference type="SAM" id="MobiDB-lite"/>
    </source>
</evidence>
<accession>A0A1Q9AQY6</accession>
<gene>
    <name evidence="2" type="ORF">BJF93_13440</name>
</gene>
<proteinExistence type="predicted"/>
<dbReference type="OrthoDB" id="8002582at2"/>
<evidence type="ECO:0000313" key="2">
    <source>
        <dbReference type="EMBL" id="OLP57847.1"/>
    </source>
</evidence>
<evidence type="ECO:0000313" key="3">
    <source>
        <dbReference type="Proteomes" id="UP000186364"/>
    </source>
</evidence>
<dbReference type="Proteomes" id="UP000186364">
    <property type="component" value="Unassembled WGS sequence"/>
</dbReference>
<keyword evidence="3" id="KW-1185">Reference proteome</keyword>
<dbReference type="EMBL" id="MKIP01000059">
    <property type="protein sequence ID" value="OLP57847.1"/>
    <property type="molecule type" value="Genomic_DNA"/>
</dbReference>
<name>A0A1Q9AQY6_9HYPH</name>
<sequence>MTITLFLRGRPAASFAPIAAAACKAGPQRPALVARWQIDPATGRLECRWALADAAENQDSLSPSAQMQAPTQLRQAA</sequence>
<dbReference type="AlphaFoldDB" id="A0A1Q9AQY6"/>
<feature type="region of interest" description="Disordered" evidence="1">
    <location>
        <begin position="57"/>
        <end position="77"/>
    </location>
</feature>